<dbReference type="NCBIfam" id="TIGR03269">
    <property type="entry name" value="met_CoM_red_A2"/>
    <property type="match status" value="1"/>
</dbReference>
<dbReference type="PANTHER" id="PTHR42764:SF2">
    <property type="entry name" value="ABC TRANSPORTER, ATP-BINDING PROTEIN"/>
    <property type="match status" value="1"/>
</dbReference>
<sequence length="539" mass="60378">MTENVLTVKDLTKEFIRGIPVLKNISFSVKEGSSFGFLGKSGSGKSVLMQCIKGVEGYEPTYGSIIYDVSYCPNCYWVDRPSMAGEPCPRCSTKLDFIELDYWDRLKEQDRVALSLFNRVSLMPQRGFALYSEVSALENIMNELAVIGYPAEKRKERAVELLKQVKLGHRINHIARNLSGGEKQRVIFALSLAKNPILFLADEPTGTLDPITSEMVHNAIRDSISESNISFILTSHWPETVKILSNQAALLDYGDITVMGDPDEVYNTFLGQIEKMEVERKEGGEAVIKVEDVKKYYYTFDRGLTKAVDGVSIDIKDMEILGLVGLSGSGKTSLADMIMGIKPVTTGFIKVKINDELVDMRIPGPEGRGIATPYMDILHQEYSLHEGEIVLENLVGGIRKDISEEEKLEIAYDVMRSVNFTDDEIDKILYMYPGELSEGERHRVSIAMSLVKQPKIVLLDEPTGTADPITRIEIAKGIRNARDQLGQTYMIISHDIDFIKIVADRAMYMRLGKIIDVGDPDYIVDLMIKTEKEALSKEV</sequence>
<dbReference type="GO" id="GO:0016887">
    <property type="term" value="F:ATP hydrolysis activity"/>
    <property type="evidence" value="ECO:0007669"/>
    <property type="project" value="InterPro"/>
</dbReference>
<keyword evidence="1" id="KW-0547">Nucleotide-binding</keyword>
<feature type="domain" description="ABC transporter" evidence="3">
    <location>
        <begin position="288"/>
        <end position="536"/>
    </location>
</feature>
<keyword evidence="2" id="KW-0067">ATP-binding</keyword>
<dbReference type="InterPro" id="IPR003593">
    <property type="entry name" value="AAA+_ATPase"/>
</dbReference>
<comment type="caution">
    <text evidence="4">The sequence shown here is derived from an EMBL/GenBank/DDBJ whole genome shotgun (WGS) entry which is preliminary data.</text>
</comment>
<dbReference type="Proteomes" id="UP000317158">
    <property type="component" value="Unassembled WGS sequence"/>
</dbReference>
<reference evidence="4 5" key="1">
    <citation type="journal article" date="2019" name="Nat. Microbiol.">
        <title>Wide diversity of methane and short-chain alkane metabolisms in uncultured archaea.</title>
        <authorList>
            <person name="Borrel G."/>
            <person name="Adam P.S."/>
            <person name="McKay L.J."/>
            <person name="Chen L.X."/>
            <person name="Sierra-Garcia I.N."/>
            <person name="Sieber C.M."/>
            <person name="Letourneur Q."/>
            <person name="Ghozlane A."/>
            <person name="Andersen G.L."/>
            <person name="Li W.J."/>
            <person name="Hallam S.J."/>
            <person name="Muyzer G."/>
            <person name="de Oliveira V.M."/>
            <person name="Inskeep W.P."/>
            <person name="Banfield J.F."/>
            <person name="Gribaldo S."/>
        </authorList>
    </citation>
    <scope>NUCLEOTIDE SEQUENCE [LARGE SCALE GENOMIC DNA]</scope>
    <source>
        <strain evidence="4">NM1a</strain>
    </source>
</reference>
<dbReference type="PROSITE" id="PS00211">
    <property type="entry name" value="ABC_TRANSPORTER_1"/>
    <property type="match status" value="1"/>
</dbReference>
<feature type="domain" description="ABC transporter" evidence="3">
    <location>
        <begin position="6"/>
        <end position="278"/>
    </location>
</feature>
<name>A0A520KRI6_METT2</name>
<dbReference type="SUPFAM" id="SSF52540">
    <property type="entry name" value="P-loop containing nucleoside triphosphate hydrolases"/>
    <property type="match status" value="2"/>
</dbReference>
<dbReference type="InterPro" id="IPR017871">
    <property type="entry name" value="ABC_transporter-like_CS"/>
</dbReference>
<dbReference type="EMBL" id="RXIF01000008">
    <property type="protein sequence ID" value="RZN64249.1"/>
    <property type="molecule type" value="Genomic_DNA"/>
</dbReference>
<organism evidence="4 5">
    <name type="scientific">Methanoliparum thermophilum</name>
    <dbReference type="NCBI Taxonomy" id="2491083"/>
    <lineage>
        <taxon>Archaea</taxon>
        <taxon>Methanobacteriati</taxon>
        <taxon>Methanobacteriota</taxon>
        <taxon>Candidatus Methanoliparia</taxon>
        <taxon>Candidatus Methanoliparales</taxon>
        <taxon>Candidatus Methanoliparaceae</taxon>
        <taxon>Candidatus Methanoliparum</taxon>
    </lineage>
</organism>
<dbReference type="GO" id="GO:0019700">
    <property type="term" value="P:organic phosphonate catabolic process"/>
    <property type="evidence" value="ECO:0007669"/>
    <property type="project" value="TreeGrafter"/>
</dbReference>
<dbReference type="AlphaFoldDB" id="A0A520KRI6"/>
<gene>
    <name evidence="4" type="primary">atwA</name>
    <name evidence="4" type="ORF">EF806_04940</name>
</gene>
<evidence type="ECO:0000256" key="2">
    <source>
        <dbReference type="ARBA" id="ARBA00022840"/>
    </source>
</evidence>
<dbReference type="Pfam" id="PF00005">
    <property type="entry name" value="ABC_tran"/>
    <property type="match status" value="2"/>
</dbReference>
<accession>A0A520KRI6</accession>
<dbReference type="PANTHER" id="PTHR42764">
    <property type="entry name" value="PHOSPHONATES UTILIZATION ATP-BINDING PROTEIN PHNK-RELATED"/>
    <property type="match status" value="1"/>
</dbReference>
<dbReference type="InterPro" id="IPR027417">
    <property type="entry name" value="P-loop_NTPase"/>
</dbReference>
<dbReference type="GO" id="GO:0005524">
    <property type="term" value="F:ATP binding"/>
    <property type="evidence" value="ECO:0007669"/>
    <property type="project" value="UniProtKB-KW"/>
</dbReference>
<dbReference type="SMART" id="SM00382">
    <property type="entry name" value="AAA"/>
    <property type="match status" value="2"/>
</dbReference>
<dbReference type="InterPro" id="IPR017669">
    <property type="entry name" value="Me_Coenz_M_Rdtase_A2"/>
</dbReference>
<dbReference type="PROSITE" id="PS50893">
    <property type="entry name" value="ABC_TRANSPORTER_2"/>
    <property type="match status" value="2"/>
</dbReference>
<protein>
    <submittedName>
        <fullName evidence="4">Methyl coenzyme M reductase system, component A2</fullName>
    </submittedName>
</protein>
<proteinExistence type="predicted"/>
<dbReference type="InterPro" id="IPR003439">
    <property type="entry name" value="ABC_transporter-like_ATP-bd"/>
</dbReference>
<evidence type="ECO:0000313" key="4">
    <source>
        <dbReference type="EMBL" id="RZN64249.1"/>
    </source>
</evidence>
<dbReference type="Gene3D" id="3.40.50.300">
    <property type="entry name" value="P-loop containing nucleotide triphosphate hydrolases"/>
    <property type="match status" value="2"/>
</dbReference>
<evidence type="ECO:0000259" key="3">
    <source>
        <dbReference type="PROSITE" id="PS50893"/>
    </source>
</evidence>
<evidence type="ECO:0000313" key="5">
    <source>
        <dbReference type="Proteomes" id="UP000317158"/>
    </source>
</evidence>
<evidence type="ECO:0000256" key="1">
    <source>
        <dbReference type="ARBA" id="ARBA00022741"/>
    </source>
</evidence>